<organism evidence="2 3">
    <name type="scientific">Mikania micrantha</name>
    <name type="common">bitter vine</name>
    <dbReference type="NCBI Taxonomy" id="192012"/>
    <lineage>
        <taxon>Eukaryota</taxon>
        <taxon>Viridiplantae</taxon>
        <taxon>Streptophyta</taxon>
        <taxon>Embryophyta</taxon>
        <taxon>Tracheophyta</taxon>
        <taxon>Spermatophyta</taxon>
        <taxon>Magnoliopsida</taxon>
        <taxon>eudicotyledons</taxon>
        <taxon>Gunneridae</taxon>
        <taxon>Pentapetalae</taxon>
        <taxon>asterids</taxon>
        <taxon>campanulids</taxon>
        <taxon>Asterales</taxon>
        <taxon>Asteraceae</taxon>
        <taxon>Asteroideae</taxon>
        <taxon>Heliantheae alliance</taxon>
        <taxon>Eupatorieae</taxon>
        <taxon>Mikania</taxon>
    </lineage>
</organism>
<accession>A0A5N6NPJ8</accession>
<dbReference type="AlphaFoldDB" id="A0A5N6NPJ8"/>
<gene>
    <name evidence="2" type="ORF">E3N88_19827</name>
</gene>
<sequence length="147" mass="16364">MAETPPKRHREDAGDSDIETTKRHRNTNINEQQEITQDLLDFFTNLSDPFLDFTQQPESDPDNNTKNDDDDEKENVIRHLLEASDDELGIPSRVDETDVGSDGGGGGGEVAGESYGDFPVDLCDGLWQLEDDAANYYTLLQAGLFIQ</sequence>
<evidence type="ECO:0000256" key="1">
    <source>
        <dbReference type="SAM" id="MobiDB-lite"/>
    </source>
</evidence>
<proteinExistence type="predicted"/>
<dbReference type="PANTHER" id="PTHR34539">
    <property type="entry name" value="T6J4.11 PROTEIN"/>
    <property type="match status" value="1"/>
</dbReference>
<feature type="region of interest" description="Disordered" evidence="1">
    <location>
        <begin position="49"/>
        <end position="113"/>
    </location>
</feature>
<dbReference type="OrthoDB" id="1932997at2759"/>
<dbReference type="PANTHER" id="PTHR34539:SF3">
    <property type="entry name" value="NAC DOMAIN-CONTAINING PROTEIN"/>
    <property type="match status" value="1"/>
</dbReference>
<feature type="compositionally biased region" description="Polar residues" evidence="1">
    <location>
        <begin position="27"/>
        <end position="36"/>
    </location>
</feature>
<name>A0A5N6NPJ8_9ASTR</name>
<dbReference type="EMBL" id="SZYD01000010">
    <property type="protein sequence ID" value="KAD4983156.1"/>
    <property type="molecule type" value="Genomic_DNA"/>
</dbReference>
<feature type="compositionally biased region" description="Basic and acidic residues" evidence="1">
    <location>
        <begin position="1"/>
        <end position="13"/>
    </location>
</feature>
<reference evidence="2 3" key="1">
    <citation type="submission" date="2019-05" db="EMBL/GenBank/DDBJ databases">
        <title>Mikania micrantha, genome provides insights into the molecular mechanism of rapid growth.</title>
        <authorList>
            <person name="Liu B."/>
        </authorList>
    </citation>
    <scope>NUCLEOTIDE SEQUENCE [LARGE SCALE GENOMIC DNA]</scope>
    <source>
        <strain evidence="2">NLD-2019</strain>
        <tissue evidence="2">Leaf</tissue>
    </source>
</reference>
<feature type="region of interest" description="Disordered" evidence="1">
    <location>
        <begin position="1"/>
        <end position="36"/>
    </location>
</feature>
<evidence type="ECO:0000313" key="2">
    <source>
        <dbReference type="EMBL" id="KAD4983156.1"/>
    </source>
</evidence>
<comment type="caution">
    <text evidence="2">The sequence shown here is derived from an EMBL/GenBank/DDBJ whole genome shotgun (WGS) entry which is preliminary data.</text>
</comment>
<evidence type="ECO:0000313" key="3">
    <source>
        <dbReference type="Proteomes" id="UP000326396"/>
    </source>
</evidence>
<feature type="compositionally biased region" description="Gly residues" evidence="1">
    <location>
        <begin position="101"/>
        <end position="110"/>
    </location>
</feature>
<dbReference type="Proteomes" id="UP000326396">
    <property type="component" value="Linkage Group LG18"/>
</dbReference>
<keyword evidence="3" id="KW-1185">Reference proteome</keyword>
<protein>
    <submittedName>
        <fullName evidence="2">Uncharacterized protein</fullName>
    </submittedName>
</protein>